<keyword evidence="2 12" id="KW-0808">Transferase</keyword>
<evidence type="ECO:0000259" key="13">
    <source>
        <dbReference type="PROSITE" id="PS51831"/>
    </source>
</evidence>
<keyword evidence="3 12" id="KW-0819">tRNA processing</keyword>
<evidence type="ECO:0000313" key="14">
    <source>
        <dbReference type="EMBL" id="SAK72677.1"/>
    </source>
</evidence>
<feature type="binding site" evidence="12">
    <location>
        <position position="91"/>
    </location>
    <ligand>
        <name>ATP</name>
        <dbReference type="ChEBI" id="CHEBI:30616"/>
    </ligand>
</feature>
<dbReference type="RefSeq" id="WP_087046957.1">
    <property type="nucleotide sequence ID" value="NZ_FCOB02000016.1"/>
</dbReference>
<organism evidence="14 15">
    <name type="scientific">Caballeronia ptereochthonis</name>
    <dbReference type="NCBI Taxonomy" id="1777144"/>
    <lineage>
        <taxon>Bacteria</taxon>
        <taxon>Pseudomonadati</taxon>
        <taxon>Pseudomonadota</taxon>
        <taxon>Betaproteobacteria</taxon>
        <taxon>Burkholderiales</taxon>
        <taxon>Burkholderiaceae</taxon>
        <taxon>Caballeronia</taxon>
    </lineage>
</organism>
<dbReference type="InterPro" id="IPR032828">
    <property type="entry name" value="PolyA_RNA-bd"/>
</dbReference>
<keyword evidence="10 12" id="KW-0694">RNA-binding</keyword>
<feature type="binding site" evidence="12">
    <location>
        <position position="23"/>
    </location>
    <ligand>
        <name>Mg(2+)</name>
        <dbReference type="ChEBI" id="CHEBI:18420"/>
    </ligand>
</feature>
<dbReference type="Proteomes" id="UP000054978">
    <property type="component" value="Unassembled WGS sequence"/>
</dbReference>
<dbReference type="EMBL" id="FCOB02000016">
    <property type="protein sequence ID" value="SAK72677.1"/>
    <property type="molecule type" value="Genomic_DNA"/>
</dbReference>
<comment type="caution">
    <text evidence="14">The sequence shown here is derived from an EMBL/GenBank/DDBJ whole genome shotgun (WGS) entry which is preliminary data.</text>
</comment>
<evidence type="ECO:0000256" key="1">
    <source>
        <dbReference type="ARBA" id="ARBA00022596"/>
    </source>
</evidence>
<dbReference type="GO" id="GO:0000049">
    <property type="term" value="F:tRNA binding"/>
    <property type="evidence" value="ECO:0007669"/>
    <property type="project" value="UniProtKB-UniRule"/>
</dbReference>
<dbReference type="HAMAP" id="MF_01261">
    <property type="entry name" value="CCA_bact_type1"/>
    <property type="match status" value="1"/>
</dbReference>
<dbReference type="GO" id="GO:0000287">
    <property type="term" value="F:magnesium ion binding"/>
    <property type="evidence" value="ECO:0007669"/>
    <property type="project" value="UniProtKB-UniRule"/>
</dbReference>
<dbReference type="GO" id="GO:0016791">
    <property type="term" value="F:phosphatase activity"/>
    <property type="evidence" value="ECO:0007669"/>
    <property type="project" value="UniProtKB-UniRule"/>
</dbReference>
<keyword evidence="15" id="KW-1185">Reference proteome</keyword>
<evidence type="ECO:0000256" key="8">
    <source>
        <dbReference type="ARBA" id="ARBA00022840"/>
    </source>
</evidence>
<feature type="binding site" evidence="12">
    <location>
        <position position="8"/>
    </location>
    <ligand>
        <name>CTP</name>
        <dbReference type="ChEBI" id="CHEBI:37563"/>
    </ligand>
</feature>
<feature type="binding site" evidence="12">
    <location>
        <position position="143"/>
    </location>
    <ligand>
        <name>CTP</name>
        <dbReference type="ChEBI" id="CHEBI:37563"/>
    </ligand>
</feature>
<keyword evidence="9 12" id="KW-0460">Magnesium</keyword>
<dbReference type="InterPro" id="IPR043519">
    <property type="entry name" value="NT_sf"/>
</dbReference>
<feature type="binding site" evidence="12">
    <location>
        <position position="146"/>
    </location>
    <ligand>
        <name>ATP</name>
        <dbReference type="ChEBI" id="CHEBI:30616"/>
    </ligand>
</feature>
<comment type="miscellaneous">
    <text evidence="12">A single active site specifically recognizes both ATP and CTP and is responsible for their addition.</text>
</comment>
<evidence type="ECO:0000256" key="11">
    <source>
        <dbReference type="ARBA" id="ARBA00023268"/>
    </source>
</evidence>
<evidence type="ECO:0000256" key="5">
    <source>
        <dbReference type="ARBA" id="ARBA00022723"/>
    </source>
</evidence>
<dbReference type="GO" id="GO:0004810">
    <property type="term" value="F:CCA tRNA nucleotidyltransferase activity"/>
    <property type="evidence" value="ECO:0007669"/>
    <property type="project" value="UniProtKB-UniRule"/>
</dbReference>
<dbReference type="InterPro" id="IPR012006">
    <property type="entry name" value="CCA_bact"/>
</dbReference>
<evidence type="ECO:0000256" key="7">
    <source>
        <dbReference type="ARBA" id="ARBA00022800"/>
    </source>
</evidence>
<dbReference type="InterPro" id="IPR050124">
    <property type="entry name" value="tRNA_CCA-adding_enzyme"/>
</dbReference>
<dbReference type="AlphaFoldDB" id="A0A158BTT6"/>
<dbReference type="GO" id="GO:0160016">
    <property type="term" value="F:CCACCA tRNA nucleotidyltransferase activity"/>
    <property type="evidence" value="ECO:0007669"/>
    <property type="project" value="RHEA"/>
</dbReference>
<evidence type="ECO:0000256" key="3">
    <source>
        <dbReference type="ARBA" id="ARBA00022694"/>
    </source>
</evidence>
<evidence type="ECO:0000256" key="4">
    <source>
        <dbReference type="ARBA" id="ARBA00022695"/>
    </source>
</evidence>
<comment type="cofactor">
    <cofactor evidence="12">
        <name>Mg(2+)</name>
        <dbReference type="ChEBI" id="CHEBI:18420"/>
    </cofactor>
    <text evidence="12">Magnesium is required for nucleotidyltransferase activity.</text>
</comment>
<dbReference type="GO" id="GO:0042245">
    <property type="term" value="P:RNA repair"/>
    <property type="evidence" value="ECO:0007669"/>
    <property type="project" value="UniProtKB-KW"/>
</dbReference>
<dbReference type="STRING" id="1777144.AWB83_03552"/>
<sequence>MNIYAVGGAIRDELLGVPVVDRDYVVVGATPEQMVAQGYRPVGKDFPVFLHPETHEEYALARTERKTAAGYHGFQFYYSPDVTLEEDLARRDLTINAMAREVNPAGELTGPVIDPFGGQADLANKLFRHVGDAFIEDPVRILRLARFAARFADFDVAQETADLMKKIVEAGEVDALVPERVWQEVSRGLMEKKPSRMFEVLRGCGALVRILPEVDALWGVPQRADYHPEVDTGVHVMMVLDYAASQGFALPVRFAALTHDLGKATTPEDVLPRHIGHEGRSVDLLRPLCERLRVPNECRDLAVLVAREHGNIHRVMEMGAAALVRLFERADALRKPARFAEALQACLADARGRLGLDQQPYPQAERLREALVAARSVDAGAVAQQYASQPAKIKEAVHDARVAAVKASLQGAGIDAPQA</sequence>
<feature type="binding site" evidence="12">
    <location>
        <position position="11"/>
    </location>
    <ligand>
        <name>ATP</name>
        <dbReference type="ChEBI" id="CHEBI:30616"/>
    </ligand>
</feature>
<dbReference type="NCBIfam" id="NF008137">
    <property type="entry name" value="PRK10885.1"/>
    <property type="match status" value="1"/>
</dbReference>
<keyword evidence="7 12" id="KW-0692">RNA repair</keyword>
<proteinExistence type="inferred from homology"/>
<dbReference type="Pfam" id="PF12627">
    <property type="entry name" value="PolyA_pol_RNAbd"/>
    <property type="match status" value="1"/>
</dbReference>
<dbReference type="GO" id="GO:0001680">
    <property type="term" value="P:tRNA 3'-terminal CCA addition"/>
    <property type="evidence" value="ECO:0007669"/>
    <property type="project" value="UniProtKB-UniRule"/>
</dbReference>
<evidence type="ECO:0000256" key="12">
    <source>
        <dbReference type="HAMAP-Rule" id="MF_01261"/>
    </source>
</evidence>
<dbReference type="PANTHER" id="PTHR47545:SF1">
    <property type="entry name" value="MULTIFUNCTIONAL CCA PROTEIN"/>
    <property type="match status" value="1"/>
</dbReference>
<evidence type="ECO:0000256" key="10">
    <source>
        <dbReference type="ARBA" id="ARBA00022884"/>
    </source>
</evidence>
<feature type="binding site" evidence="12">
    <location>
        <position position="11"/>
    </location>
    <ligand>
        <name>CTP</name>
        <dbReference type="ChEBI" id="CHEBI:37563"/>
    </ligand>
</feature>
<reference evidence="14" key="1">
    <citation type="submission" date="2016-01" db="EMBL/GenBank/DDBJ databases">
        <authorList>
            <person name="Peeters C."/>
        </authorList>
    </citation>
    <scope>NUCLEOTIDE SEQUENCE [LARGE SCALE GENOMIC DNA]</scope>
    <source>
        <strain evidence="14">LMG 29326</strain>
    </source>
</reference>
<keyword evidence="8 12" id="KW-0067">ATP-binding</keyword>
<dbReference type="PANTHER" id="PTHR47545">
    <property type="entry name" value="MULTIFUNCTIONAL CCA PROTEIN"/>
    <property type="match status" value="1"/>
</dbReference>
<keyword evidence="5 12" id="KW-0479">Metal-binding</keyword>
<comment type="catalytic activity">
    <reaction evidence="12">
        <text>a tRNA with a 3' CCA end + 2 CTP + ATP = a tRNA with a 3' CCACCA end + 3 diphosphate</text>
        <dbReference type="Rhea" id="RHEA:76235"/>
        <dbReference type="Rhea" id="RHEA-COMP:10468"/>
        <dbReference type="Rhea" id="RHEA-COMP:18655"/>
        <dbReference type="ChEBI" id="CHEBI:30616"/>
        <dbReference type="ChEBI" id="CHEBI:33019"/>
        <dbReference type="ChEBI" id="CHEBI:37563"/>
        <dbReference type="ChEBI" id="CHEBI:83071"/>
        <dbReference type="ChEBI" id="CHEBI:195187"/>
    </reaction>
</comment>
<feature type="domain" description="HD" evidence="13">
    <location>
        <begin position="232"/>
        <end position="333"/>
    </location>
</feature>
<dbReference type="CDD" id="cd05398">
    <property type="entry name" value="NT_ClassII-CCAase"/>
    <property type="match status" value="1"/>
</dbReference>
<feature type="binding site" evidence="12">
    <location>
        <position position="143"/>
    </location>
    <ligand>
        <name>ATP</name>
        <dbReference type="ChEBI" id="CHEBI:30616"/>
    </ligand>
</feature>
<comment type="cofactor">
    <cofactor evidence="12">
        <name>Ni(2+)</name>
        <dbReference type="ChEBI" id="CHEBI:49786"/>
    </cofactor>
    <text evidence="12">Nickel for phosphatase activity.</text>
</comment>
<keyword evidence="12" id="KW-0378">Hydrolase</keyword>
<evidence type="ECO:0000256" key="9">
    <source>
        <dbReference type="ARBA" id="ARBA00022842"/>
    </source>
</evidence>
<feature type="binding site" evidence="12">
    <location>
        <position position="8"/>
    </location>
    <ligand>
        <name>ATP</name>
        <dbReference type="ChEBI" id="CHEBI:30616"/>
    </ligand>
</feature>
<dbReference type="Pfam" id="PF01743">
    <property type="entry name" value="PolyA_pol"/>
    <property type="match status" value="1"/>
</dbReference>
<keyword evidence="1 12" id="KW-0533">Nickel</keyword>
<dbReference type="EC" id="3.1.3.-" evidence="12"/>
<dbReference type="OrthoDB" id="9805698at2"/>
<dbReference type="Pfam" id="PF01966">
    <property type="entry name" value="HD"/>
    <property type="match status" value="1"/>
</dbReference>
<keyword evidence="11 12" id="KW-0511">Multifunctional enzyme</keyword>
<dbReference type="GO" id="GO:0005524">
    <property type="term" value="F:ATP binding"/>
    <property type="evidence" value="ECO:0007669"/>
    <property type="project" value="UniProtKB-UniRule"/>
</dbReference>
<dbReference type="InterPro" id="IPR002646">
    <property type="entry name" value="PolA_pol_head_dom"/>
</dbReference>
<feature type="binding site" evidence="12">
    <location>
        <position position="146"/>
    </location>
    <ligand>
        <name>CTP</name>
        <dbReference type="ChEBI" id="CHEBI:37563"/>
    </ligand>
</feature>
<keyword evidence="4 12" id="KW-0548">Nucleotidyltransferase</keyword>
<gene>
    <name evidence="12" type="primary">cca</name>
    <name evidence="14" type="ORF">AWB83_03552</name>
</gene>
<accession>A0A158BTT6</accession>
<evidence type="ECO:0000256" key="6">
    <source>
        <dbReference type="ARBA" id="ARBA00022741"/>
    </source>
</evidence>
<dbReference type="PROSITE" id="PS51831">
    <property type="entry name" value="HD"/>
    <property type="match status" value="1"/>
</dbReference>
<dbReference type="EC" id="3.1.4.-" evidence="12"/>
<feature type="binding site" evidence="12">
    <location>
        <position position="91"/>
    </location>
    <ligand>
        <name>CTP</name>
        <dbReference type="ChEBI" id="CHEBI:37563"/>
    </ligand>
</feature>
<evidence type="ECO:0000313" key="15">
    <source>
        <dbReference type="Proteomes" id="UP000054978"/>
    </source>
</evidence>
<dbReference type="SUPFAM" id="SSF81301">
    <property type="entry name" value="Nucleotidyltransferase"/>
    <property type="match status" value="1"/>
</dbReference>
<comment type="subunit">
    <text evidence="12">Monomer. Can also form homodimers and oligomers.</text>
</comment>
<keyword evidence="6 12" id="KW-0547">Nucleotide-binding</keyword>
<name>A0A158BTT6_9BURK</name>
<dbReference type="PIRSF" id="PIRSF000813">
    <property type="entry name" value="CCA_bact"/>
    <property type="match status" value="1"/>
</dbReference>
<evidence type="ECO:0000256" key="2">
    <source>
        <dbReference type="ARBA" id="ARBA00022679"/>
    </source>
</evidence>
<dbReference type="InterPro" id="IPR006674">
    <property type="entry name" value="HD_domain"/>
</dbReference>
<dbReference type="GO" id="GO:0004112">
    <property type="term" value="F:cyclic-nucleotide phosphodiesterase activity"/>
    <property type="evidence" value="ECO:0007669"/>
    <property type="project" value="UniProtKB-UniRule"/>
</dbReference>
<protein>
    <recommendedName>
        <fullName evidence="12">Multifunctional CCA protein</fullName>
    </recommendedName>
    <domain>
        <recommendedName>
            <fullName evidence="12">CCA-adding enzyme</fullName>
            <ecNumber evidence="12">2.7.7.72</ecNumber>
        </recommendedName>
        <alternativeName>
            <fullName evidence="12">CCA tRNA nucleotidyltransferase</fullName>
        </alternativeName>
        <alternativeName>
            <fullName evidence="12">tRNA CCA-pyrophosphorylase</fullName>
        </alternativeName>
        <alternativeName>
            <fullName evidence="12">tRNA adenylyl-/cytidylyl-transferase</fullName>
        </alternativeName>
        <alternativeName>
            <fullName evidence="12">tRNA nucleotidyltransferase</fullName>
        </alternativeName>
        <alternativeName>
            <fullName evidence="12">tRNA-NT</fullName>
        </alternativeName>
    </domain>
    <domain>
        <recommendedName>
            <fullName evidence="12">2'-nucleotidase</fullName>
            <ecNumber evidence="12">3.1.3.-</ecNumber>
        </recommendedName>
    </domain>
    <domain>
        <recommendedName>
            <fullName evidence="12">2',3'-cyclic phosphodiesterase</fullName>
            <ecNumber evidence="12">3.1.4.-</ecNumber>
        </recommendedName>
    </domain>
    <domain>
        <recommendedName>
            <fullName evidence="12">Phosphatase</fullName>
        </recommendedName>
    </domain>
</protein>
<comment type="catalytic activity">
    <reaction evidence="12">
        <text>a tRNA precursor + 2 CTP + ATP = a tRNA with a 3' CCA end + 3 diphosphate</text>
        <dbReference type="Rhea" id="RHEA:14433"/>
        <dbReference type="Rhea" id="RHEA-COMP:10465"/>
        <dbReference type="Rhea" id="RHEA-COMP:10468"/>
        <dbReference type="ChEBI" id="CHEBI:30616"/>
        <dbReference type="ChEBI" id="CHEBI:33019"/>
        <dbReference type="ChEBI" id="CHEBI:37563"/>
        <dbReference type="ChEBI" id="CHEBI:74896"/>
        <dbReference type="ChEBI" id="CHEBI:83071"/>
        <dbReference type="EC" id="2.7.7.72"/>
    </reaction>
</comment>
<dbReference type="Gene3D" id="3.30.460.10">
    <property type="entry name" value="Beta Polymerase, domain 2"/>
    <property type="match status" value="1"/>
</dbReference>
<comment type="domain">
    <text evidence="12">Comprises two domains: an N-terminal domain containing the nucleotidyltransferase activity and a C-terminal HD domain associated with both phosphodiesterase and phosphatase activities.</text>
</comment>
<comment type="function">
    <text evidence="12">Catalyzes the addition and repair of the essential 3'-terminal CCA sequence in tRNAs without using a nucleic acid template. Adds these three nucleotides in the order of C, C, and A to the tRNA nucleotide-73, using CTP and ATP as substrates and producing inorganic pyrophosphate. tRNA 3'-terminal CCA addition is required both for tRNA processing and repair. Also involved in tRNA surveillance by mediating tandem CCA addition to generate a CCACCA at the 3' terminus of unstable tRNAs. While stable tRNAs receive only 3'-terminal CCA, unstable tRNAs are marked with CCACCA and rapidly degraded.</text>
</comment>
<dbReference type="EC" id="2.7.7.72" evidence="12"/>
<feature type="binding site" evidence="12">
    <location>
        <position position="21"/>
    </location>
    <ligand>
        <name>Mg(2+)</name>
        <dbReference type="ChEBI" id="CHEBI:18420"/>
    </ligand>
</feature>
<dbReference type="HAMAP" id="MF_01262">
    <property type="entry name" value="CCA_bact_type2"/>
    <property type="match status" value="1"/>
</dbReference>
<dbReference type="Gene3D" id="1.10.3090.10">
    <property type="entry name" value="cca-adding enzyme, domain 2"/>
    <property type="match status" value="1"/>
</dbReference>
<comment type="similarity">
    <text evidence="12">Belongs to the tRNA nucleotidyltransferase/poly(A) polymerase family. Bacterial CCA-adding enzyme type 1 subfamily.</text>
</comment>
<dbReference type="SUPFAM" id="SSF81891">
    <property type="entry name" value="Poly A polymerase C-terminal region-like"/>
    <property type="match status" value="1"/>
</dbReference>